<evidence type="ECO:0000313" key="2">
    <source>
        <dbReference type="EMBL" id="KAG7455304.1"/>
    </source>
</evidence>
<evidence type="ECO:0000313" key="3">
    <source>
        <dbReference type="Proteomes" id="UP001046870"/>
    </source>
</evidence>
<dbReference type="EMBL" id="JAFDVH010000024">
    <property type="protein sequence ID" value="KAG7455304.1"/>
    <property type="molecule type" value="Genomic_DNA"/>
</dbReference>
<accession>A0A9D3PA41</accession>
<keyword evidence="1" id="KW-0732">Signal</keyword>
<keyword evidence="3" id="KW-1185">Reference proteome</keyword>
<organism evidence="2 3">
    <name type="scientific">Megalops atlanticus</name>
    <name type="common">Tarpon</name>
    <name type="synonym">Clupea gigantea</name>
    <dbReference type="NCBI Taxonomy" id="7932"/>
    <lineage>
        <taxon>Eukaryota</taxon>
        <taxon>Metazoa</taxon>
        <taxon>Chordata</taxon>
        <taxon>Craniata</taxon>
        <taxon>Vertebrata</taxon>
        <taxon>Euteleostomi</taxon>
        <taxon>Actinopterygii</taxon>
        <taxon>Neopterygii</taxon>
        <taxon>Teleostei</taxon>
        <taxon>Elopiformes</taxon>
        <taxon>Megalopidae</taxon>
        <taxon>Megalops</taxon>
    </lineage>
</organism>
<feature type="chain" id="PRO_5038592471" description="Secreted protein" evidence="1">
    <location>
        <begin position="20"/>
        <end position="72"/>
    </location>
</feature>
<evidence type="ECO:0008006" key="4">
    <source>
        <dbReference type="Google" id="ProtNLM"/>
    </source>
</evidence>
<sequence>MPAAMLSIICLLFLNTLNGLKISSTTSSGTDKTPNVALPQAQLRVSADVIRDRDETASVTVLGTGEEEGISR</sequence>
<evidence type="ECO:0000256" key="1">
    <source>
        <dbReference type="SAM" id="SignalP"/>
    </source>
</evidence>
<name>A0A9D3PA41_MEGAT</name>
<dbReference type="AlphaFoldDB" id="A0A9D3PA41"/>
<reference evidence="2" key="1">
    <citation type="submission" date="2021-01" db="EMBL/GenBank/DDBJ databases">
        <authorList>
            <person name="Zahm M."/>
            <person name="Roques C."/>
            <person name="Cabau C."/>
            <person name="Klopp C."/>
            <person name="Donnadieu C."/>
            <person name="Jouanno E."/>
            <person name="Lampietro C."/>
            <person name="Louis A."/>
            <person name="Herpin A."/>
            <person name="Echchiki A."/>
            <person name="Berthelot C."/>
            <person name="Parey E."/>
            <person name="Roest-Crollius H."/>
            <person name="Braasch I."/>
            <person name="Postlethwait J."/>
            <person name="Bobe J."/>
            <person name="Montfort J."/>
            <person name="Bouchez O."/>
            <person name="Begum T."/>
            <person name="Mejri S."/>
            <person name="Adams A."/>
            <person name="Chen W.-J."/>
            <person name="Guiguen Y."/>
        </authorList>
    </citation>
    <scope>NUCLEOTIDE SEQUENCE</scope>
    <source>
        <strain evidence="2">YG-15Mar2019-1</strain>
        <tissue evidence="2">Brain</tissue>
    </source>
</reference>
<gene>
    <name evidence="2" type="ORF">MATL_G00255360</name>
</gene>
<comment type="caution">
    <text evidence="2">The sequence shown here is derived from an EMBL/GenBank/DDBJ whole genome shotgun (WGS) entry which is preliminary data.</text>
</comment>
<protein>
    <recommendedName>
        <fullName evidence="4">Secreted protein</fullName>
    </recommendedName>
</protein>
<proteinExistence type="predicted"/>
<feature type="signal peptide" evidence="1">
    <location>
        <begin position="1"/>
        <end position="19"/>
    </location>
</feature>
<dbReference type="Proteomes" id="UP001046870">
    <property type="component" value="Chromosome 24"/>
</dbReference>